<accession>A0AAD6IAH4</accession>
<dbReference type="AlphaFoldDB" id="A0AAD6IAH4"/>
<reference evidence="1" key="1">
    <citation type="journal article" date="2023" name="IMA Fungus">
        <title>Comparative genomic study of the Penicillium genus elucidates a diverse pangenome and 15 lateral gene transfer events.</title>
        <authorList>
            <person name="Petersen C."/>
            <person name="Sorensen T."/>
            <person name="Nielsen M.R."/>
            <person name="Sondergaard T.E."/>
            <person name="Sorensen J.L."/>
            <person name="Fitzpatrick D.A."/>
            <person name="Frisvad J.C."/>
            <person name="Nielsen K.L."/>
        </authorList>
    </citation>
    <scope>NUCLEOTIDE SEQUENCE</scope>
    <source>
        <strain evidence="1">IBT 15450</strain>
    </source>
</reference>
<sequence>MTSKPIWENAQPIVSAIQQLLLEDKILPYEPNAYGWQGVGVEMQMLIEDLKAEIGRKEFRVEKCFVFHFNIGRTLDNPSERLLIFPLRGLSDVRPGACLEPGTYWYISDKRALVPRQSCGVDVIIAVGEKRTEATATIT</sequence>
<evidence type="ECO:0000313" key="2">
    <source>
        <dbReference type="Proteomes" id="UP001219568"/>
    </source>
</evidence>
<keyword evidence="2" id="KW-1185">Reference proteome</keyword>
<proteinExistence type="predicted"/>
<gene>
    <name evidence="1" type="ORF">N7460_007074</name>
</gene>
<reference evidence="1" key="2">
    <citation type="submission" date="2023-01" db="EMBL/GenBank/DDBJ databases">
        <authorList>
            <person name="Petersen C."/>
        </authorList>
    </citation>
    <scope>NUCLEOTIDE SEQUENCE</scope>
    <source>
        <strain evidence="1">IBT 15450</strain>
    </source>
</reference>
<name>A0AAD6IAH4_PENCN</name>
<comment type="caution">
    <text evidence="1">The sequence shown here is derived from an EMBL/GenBank/DDBJ whole genome shotgun (WGS) entry which is preliminary data.</text>
</comment>
<protein>
    <submittedName>
        <fullName evidence="1">Uncharacterized protein</fullName>
    </submittedName>
</protein>
<evidence type="ECO:0000313" key="1">
    <source>
        <dbReference type="EMBL" id="KAJ6039042.1"/>
    </source>
</evidence>
<organism evidence="1 2">
    <name type="scientific">Penicillium canescens</name>
    <dbReference type="NCBI Taxonomy" id="5083"/>
    <lineage>
        <taxon>Eukaryota</taxon>
        <taxon>Fungi</taxon>
        <taxon>Dikarya</taxon>
        <taxon>Ascomycota</taxon>
        <taxon>Pezizomycotina</taxon>
        <taxon>Eurotiomycetes</taxon>
        <taxon>Eurotiomycetidae</taxon>
        <taxon>Eurotiales</taxon>
        <taxon>Aspergillaceae</taxon>
        <taxon>Penicillium</taxon>
    </lineage>
</organism>
<dbReference type="Proteomes" id="UP001219568">
    <property type="component" value="Unassembled WGS sequence"/>
</dbReference>
<dbReference type="EMBL" id="JAQJZL010000006">
    <property type="protein sequence ID" value="KAJ6039042.1"/>
    <property type="molecule type" value="Genomic_DNA"/>
</dbReference>